<feature type="domain" description="Trichome birefringence-like N-terminal" evidence="8">
    <location>
        <begin position="56"/>
        <end position="109"/>
    </location>
</feature>
<evidence type="ECO:0000256" key="4">
    <source>
        <dbReference type="ARBA" id="ARBA00022968"/>
    </source>
</evidence>
<organism evidence="9 10">
    <name type="scientific">Cinnamomum micranthum f. kanehirae</name>
    <dbReference type="NCBI Taxonomy" id="337451"/>
    <lineage>
        <taxon>Eukaryota</taxon>
        <taxon>Viridiplantae</taxon>
        <taxon>Streptophyta</taxon>
        <taxon>Embryophyta</taxon>
        <taxon>Tracheophyta</taxon>
        <taxon>Spermatophyta</taxon>
        <taxon>Magnoliopsida</taxon>
        <taxon>Magnoliidae</taxon>
        <taxon>Laurales</taxon>
        <taxon>Lauraceae</taxon>
        <taxon>Cinnamomum</taxon>
    </lineage>
</organism>
<comment type="caution">
    <text evidence="9">The sequence shown here is derived from an EMBL/GenBank/DDBJ whole genome shotgun (WGS) entry which is preliminary data.</text>
</comment>
<dbReference type="OrthoDB" id="2016263at2759"/>
<proteinExistence type="inferred from homology"/>
<dbReference type="GO" id="GO:0005794">
    <property type="term" value="C:Golgi apparatus"/>
    <property type="evidence" value="ECO:0007669"/>
    <property type="project" value="TreeGrafter"/>
</dbReference>
<gene>
    <name evidence="9" type="ORF">CKAN_00996900</name>
</gene>
<evidence type="ECO:0000256" key="3">
    <source>
        <dbReference type="ARBA" id="ARBA00022692"/>
    </source>
</evidence>
<dbReference type="InterPro" id="IPR026057">
    <property type="entry name" value="TBL_C"/>
</dbReference>
<dbReference type="InterPro" id="IPR025846">
    <property type="entry name" value="TBL_N"/>
</dbReference>
<evidence type="ECO:0000259" key="7">
    <source>
        <dbReference type="Pfam" id="PF13839"/>
    </source>
</evidence>
<keyword evidence="5" id="KW-1133">Transmembrane helix</keyword>
<sequence>MAKKESWGLRTRFNSLVALFITGVILLVISVSEKTGIWLENLIGCETSGGESTTSPCNLSSGRWVFDNESYPLYSERKCKFMFDELACEKYGRPDLGYQNWRWQPHECNLPRFNATALLERLRGKRLVFVGDSLNRGQWVSMAYNASVEFYWAPLLVESNSDNPVLHRIPDRIVRAESIIKHARHWSDADILVFNTYLWWKRAKLKIW</sequence>
<dbReference type="PANTHER" id="PTHR32285">
    <property type="entry name" value="PROTEIN TRICHOME BIREFRINGENCE-LIKE 9-RELATED"/>
    <property type="match status" value="1"/>
</dbReference>
<dbReference type="GO" id="GO:0016020">
    <property type="term" value="C:membrane"/>
    <property type="evidence" value="ECO:0007669"/>
    <property type="project" value="UniProtKB-SubCell"/>
</dbReference>
<feature type="domain" description="Trichome birefringence-like C-terminal" evidence="7">
    <location>
        <begin position="143"/>
        <end position="204"/>
    </location>
</feature>
<protein>
    <submittedName>
        <fullName evidence="9">Protein trichome birefringence-like protein 34</fullName>
    </submittedName>
</protein>
<evidence type="ECO:0000313" key="9">
    <source>
        <dbReference type="EMBL" id="RWR81293.1"/>
    </source>
</evidence>
<keyword evidence="6" id="KW-0472">Membrane</keyword>
<reference evidence="9 10" key="1">
    <citation type="journal article" date="2019" name="Nat. Plants">
        <title>Stout camphor tree genome fills gaps in understanding of flowering plant genome evolution.</title>
        <authorList>
            <person name="Chaw S.M."/>
            <person name="Liu Y.C."/>
            <person name="Wu Y.W."/>
            <person name="Wang H.Y."/>
            <person name="Lin C.I."/>
            <person name="Wu C.S."/>
            <person name="Ke H.M."/>
            <person name="Chang L.Y."/>
            <person name="Hsu C.Y."/>
            <person name="Yang H.T."/>
            <person name="Sudianto E."/>
            <person name="Hsu M.H."/>
            <person name="Wu K.P."/>
            <person name="Wang L.N."/>
            <person name="Leebens-Mack J.H."/>
            <person name="Tsai I.J."/>
        </authorList>
    </citation>
    <scope>NUCLEOTIDE SEQUENCE [LARGE SCALE GENOMIC DNA]</scope>
    <source>
        <strain evidence="10">cv. Chaw 1501</strain>
        <tissue evidence="9">Young leaves</tissue>
    </source>
</reference>
<comment type="subcellular location">
    <subcellularLocation>
        <location evidence="1">Membrane</location>
        <topology evidence="1">Single-pass membrane protein</topology>
    </subcellularLocation>
</comment>
<dbReference type="Pfam" id="PF13839">
    <property type="entry name" value="PC-Esterase"/>
    <property type="match status" value="2"/>
</dbReference>
<keyword evidence="4" id="KW-0735">Signal-anchor</keyword>
<evidence type="ECO:0000313" key="10">
    <source>
        <dbReference type="Proteomes" id="UP000283530"/>
    </source>
</evidence>
<evidence type="ECO:0000259" key="8">
    <source>
        <dbReference type="Pfam" id="PF14416"/>
    </source>
</evidence>
<dbReference type="AlphaFoldDB" id="A0A443NRZ1"/>
<evidence type="ECO:0000256" key="1">
    <source>
        <dbReference type="ARBA" id="ARBA00004167"/>
    </source>
</evidence>
<keyword evidence="10" id="KW-1185">Reference proteome</keyword>
<dbReference type="Proteomes" id="UP000283530">
    <property type="component" value="Unassembled WGS sequence"/>
</dbReference>
<name>A0A443NRZ1_9MAGN</name>
<dbReference type="EMBL" id="QPKB01000003">
    <property type="protein sequence ID" value="RWR81293.1"/>
    <property type="molecule type" value="Genomic_DNA"/>
</dbReference>
<dbReference type="InterPro" id="IPR029962">
    <property type="entry name" value="TBL"/>
</dbReference>
<evidence type="ECO:0000256" key="5">
    <source>
        <dbReference type="ARBA" id="ARBA00022989"/>
    </source>
</evidence>
<feature type="domain" description="Trichome birefringence-like C-terminal" evidence="7">
    <location>
        <begin position="110"/>
        <end position="142"/>
    </location>
</feature>
<evidence type="ECO:0000256" key="6">
    <source>
        <dbReference type="ARBA" id="ARBA00023136"/>
    </source>
</evidence>
<comment type="similarity">
    <text evidence="2">Belongs to the PC-esterase family. TBL subfamily.</text>
</comment>
<evidence type="ECO:0000256" key="2">
    <source>
        <dbReference type="ARBA" id="ARBA00007727"/>
    </source>
</evidence>
<dbReference type="PANTHER" id="PTHR32285:SF11">
    <property type="entry name" value="PROTEIN TRICHOME BIREFRINGENCE-LIKE 34"/>
    <property type="match status" value="1"/>
</dbReference>
<dbReference type="GO" id="GO:0016413">
    <property type="term" value="F:O-acetyltransferase activity"/>
    <property type="evidence" value="ECO:0007669"/>
    <property type="project" value="InterPro"/>
</dbReference>
<accession>A0A443NRZ1</accession>
<keyword evidence="3" id="KW-0812">Transmembrane</keyword>
<dbReference type="Pfam" id="PF14416">
    <property type="entry name" value="PMR5N"/>
    <property type="match status" value="1"/>
</dbReference>